<proteinExistence type="predicted"/>
<comment type="caution">
    <text evidence="1">The sequence shown here is derived from an EMBL/GenBank/DDBJ whole genome shotgun (WGS) entry which is preliminary data.</text>
</comment>
<dbReference type="Proteomes" id="UP000248916">
    <property type="component" value="Unassembled WGS sequence"/>
</dbReference>
<sequence length="56" mass="5849">MSEHLVTERSKDPAQPVLRTMHGPSALAPVAAGCANACPGCTCVPVPDFERSDRNG</sequence>
<protein>
    <submittedName>
        <fullName evidence="1">Uncharacterized protein</fullName>
    </submittedName>
</protein>
<gene>
    <name evidence="1" type="ORF">LX81_04095</name>
</gene>
<name>A0A2W7MSI1_9RHOB</name>
<keyword evidence="2" id="KW-1185">Reference proteome</keyword>
<dbReference type="AlphaFoldDB" id="A0A2W7MSI1"/>
<evidence type="ECO:0000313" key="1">
    <source>
        <dbReference type="EMBL" id="PZX10908.1"/>
    </source>
</evidence>
<dbReference type="EMBL" id="QKZL01000038">
    <property type="protein sequence ID" value="PZX10908.1"/>
    <property type="molecule type" value="Genomic_DNA"/>
</dbReference>
<evidence type="ECO:0000313" key="2">
    <source>
        <dbReference type="Proteomes" id="UP000248916"/>
    </source>
</evidence>
<organism evidence="1 2">
    <name type="scientific">Palleronia aestuarii</name>
    <dbReference type="NCBI Taxonomy" id="568105"/>
    <lineage>
        <taxon>Bacteria</taxon>
        <taxon>Pseudomonadati</taxon>
        <taxon>Pseudomonadota</taxon>
        <taxon>Alphaproteobacteria</taxon>
        <taxon>Rhodobacterales</taxon>
        <taxon>Roseobacteraceae</taxon>
        <taxon>Palleronia</taxon>
    </lineage>
</organism>
<accession>A0A2W7MSI1</accession>
<reference evidence="1 2" key="1">
    <citation type="submission" date="2018-06" db="EMBL/GenBank/DDBJ databases">
        <title>Genomic Encyclopedia of Archaeal and Bacterial Type Strains, Phase II (KMG-II): from individual species to whole genera.</title>
        <authorList>
            <person name="Goeker M."/>
        </authorList>
    </citation>
    <scope>NUCLEOTIDE SEQUENCE [LARGE SCALE GENOMIC DNA]</scope>
    <source>
        <strain evidence="1 2">DSM 22009</strain>
    </source>
</reference>